<dbReference type="Gene3D" id="1.10.287.130">
    <property type="match status" value="1"/>
</dbReference>
<dbReference type="CDD" id="cd00082">
    <property type="entry name" value="HisKA"/>
    <property type="match status" value="1"/>
</dbReference>
<comment type="catalytic activity">
    <reaction evidence="1">
        <text>ATP + protein L-histidine = ADP + protein N-phospho-L-histidine.</text>
        <dbReference type="EC" id="2.7.13.3"/>
    </reaction>
</comment>
<proteinExistence type="predicted"/>
<evidence type="ECO:0000256" key="5">
    <source>
        <dbReference type="ARBA" id="ARBA00022777"/>
    </source>
</evidence>
<keyword evidence="5 9" id="KW-0418">Kinase</keyword>
<evidence type="ECO:0000256" key="1">
    <source>
        <dbReference type="ARBA" id="ARBA00000085"/>
    </source>
</evidence>
<feature type="repeat" description="TPR" evidence="6">
    <location>
        <begin position="203"/>
        <end position="236"/>
    </location>
</feature>
<dbReference type="InterPro" id="IPR003594">
    <property type="entry name" value="HATPase_dom"/>
</dbReference>
<dbReference type="PANTHER" id="PTHR43047:SF72">
    <property type="entry name" value="OSMOSENSING HISTIDINE PROTEIN KINASE SLN1"/>
    <property type="match status" value="1"/>
</dbReference>
<dbReference type="EC" id="2.7.13.3" evidence="2"/>
<feature type="repeat" description="TPR" evidence="6">
    <location>
        <begin position="283"/>
        <end position="316"/>
    </location>
</feature>
<dbReference type="InterPro" id="IPR005467">
    <property type="entry name" value="His_kinase_dom"/>
</dbReference>
<evidence type="ECO:0000256" key="3">
    <source>
        <dbReference type="ARBA" id="ARBA00022553"/>
    </source>
</evidence>
<dbReference type="Pfam" id="PF02518">
    <property type="entry name" value="HATPase_c"/>
    <property type="match status" value="1"/>
</dbReference>
<dbReference type="RefSeq" id="WP_262309044.1">
    <property type="nucleotide sequence ID" value="NZ_CP106679.1"/>
</dbReference>
<dbReference type="InterPro" id="IPR004358">
    <property type="entry name" value="Sig_transdc_His_kin-like_C"/>
</dbReference>
<dbReference type="PRINTS" id="PR00344">
    <property type="entry name" value="BCTRLSENSOR"/>
</dbReference>
<dbReference type="Pfam" id="PF00512">
    <property type="entry name" value="HisKA"/>
    <property type="match status" value="1"/>
</dbReference>
<dbReference type="Pfam" id="PF13424">
    <property type="entry name" value="TPR_12"/>
    <property type="match status" value="2"/>
</dbReference>
<keyword evidence="4" id="KW-0808">Transferase</keyword>
<evidence type="ECO:0000256" key="2">
    <source>
        <dbReference type="ARBA" id="ARBA00012438"/>
    </source>
</evidence>
<keyword evidence="7" id="KW-0472">Membrane</keyword>
<dbReference type="PANTHER" id="PTHR43047">
    <property type="entry name" value="TWO-COMPONENT HISTIDINE PROTEIN KINASE"/>
    <property type="match status" value="1"/>
</dbReference>
<evidence type="ECO:0000313" key="9">
    <source>
        <dbReference type="EMBL" id="UXP31605.1"/>
    </source>
</evidence>
<evidence type="ECO:0000256" key="7">
    <source>
        <dbReference type="SAM" id="Phobius"/>
    </source>
</evidence>
<evidence type="ECO:0000256" key="4">
    <source>
        <dbReference type="ARBA" id="ARBA00022679"/>
    </source>
</evidence>
<dbReference type="SUPFAM" id="SSF47384">
    <property type="entry name" value="Homodimeric domain of signal transducing histidine kinase"/>
    <property type="match status" value="1"/>
</dbReference>
<keyword evidence="7" id="KW-0812">Transmembrane</keyword>
<dbReference type="InterPro" id="IPR019734">
    <property type="entry name" value="TPR_rpt"/>
</dbReference>
<accession>A0ABY6CTN7</accession>
<name>A0ABY6CTN7_9BACT</name>
<evidence type="ECO:0000256" key="6">
    <source>
        <dbReference type="PROSITE-ProRule" id="PRU00339"/>
    </source>
</evidence>
<dbReference type="GO" id="GO:0016301">
    <property type="term" value="F:kinase activity"/>
    <property type="evidence" value="ECO:0007669"/>
    <property type="project" value="UniProtKB-KW"/>
</dbReference>
<dbReference type="InterPro" id="IPR011990">
    <property type="entry name" value="TPR-like_helical_dom_sf"/>
</dbReference>
<dbReference type="InterPro" id="IPR036097">
    <property type="entry name" value="HisK_dim/P_sf"/>
</dbReference>
<dbReference type="PROSITE" id="PS50109">
    <property type="entry name" value="HIS_KIN"/>
    <property type="match status" value="1"/>
</dbReference>
<feature type="domain" description="Histidine kinase" evidence="8">
    <location>
        <begin position="493"/>
        <end position="711"/>
    </location>
</feature>
<dbReference type="InterPro" id="IPR036890">
    <property type="entry name" value="HATPase_C_sf"/>
</dbReference>
<keyword evidence="3" id="KW-0597">Phosphoprotein</keyword>
<sequence>MRKYSLLLLFTIGILPIAISLPTSKQDSLVSVLNTVSGIQKLEILMTLGSFKTGEFSRIKDCVDYAGQAKILAKELNEQSSYIRALMLEGEAISGLGNKSAGMDNIQKAIQLAKELPNDTIQAEAYTVLGLQQEANEDLKSALLSYTQSRDLCISMQDTLQMSYAINNMANAHFHMGNMVNALELYHEALELKQIINDVLEFSGAYNNLAMVYKNLGNYDKALEYSMKSLPILFANKNAFRLSLSYLNIGNIQRHLKQYDSALYYHNMALDLSMSIDDTVGFAYAYYNIGSTYYSKAAYEKSVTFYLKALEIFKAQNIKSTVIACYNSLSTTYRKWGKLEEATYYALQGLKLAKEIEHKDTQRELYETLYYTYKEKGDYKKALEYHEQFFAYTDSLLNDQKLKDISQLETNFEISQRDNEINLLSKTNELNALQLKEARRTRLFLIFGSFLLLIVALVFYWSYKSKQTSEKYLSVKNKQLKELNAAKDKFFAIIAHDLRNPLSAFKSLSTALSENFKHLSESELQRYLYNLKNSSEELVNLLHNLLQWALSQTDTLKPNHQSLNLNKILIKNIQLLQENAEQKDIKITTHLSDDSEAFVDAPTIDLVFRNLISNAIKFTSPGGTITISTTTLDDKVKVAIEDTGIGMTEADTKKLFSIVEDTSTIGQSKEKGTGLGLILCKEFVNKNNGEISVKSELGKGSRFDIKLPINKIKKVA</sequence>
<dbReference type="Gene3D" id="1.25.40.10">
    <property type="entry name" value="Tetratricopeptide repeat domain"/>
    <property type="match status" value="2"/>
</dbReference>
<feature type="repeat" description="TPR" evidence="6">
    <location>
        <begin position="163"/>
        <end position="196"/>
    </location>
</feature>
<dbReference type="EMBL" id="CP106679">
    <property type="protein sequence ID" value="UXP31605.1"/>
    <property type="molecule type" value="Genomic_DNA"/>
</dbReference>
<keyword evidence="10" id="KW-1185">Reference proteome</keyword>
<dbReference type="Proteomes" id="UP001065174">
    <property type="component" value="Chromosome"/>
</dbReference>
<dbReference type="SMART" id="SM00387">
    <property type="entry name" value="HATPase_c"/>
    <property type="match status" value="1"/>
</dbReference>
<keyword evidence="7" id="KW-1133">Transmembrane helix</keyword>
<protein>
    <recommendedName>
        <fullName evidence="2">histidine kinase</fullName>
        <ecNumber evidence="2">2.7.13.3</ecNumber>
    </recommendedName>
</protein>
<dbReference type="Pfam" id="PF13374">
    <property type="entry name" value="TPR_10"/>
    <property type="match status" value="1"/>
</dbReference>
<feature type="transmembrane region" description="Helical" evidence="7">
    <location>
        <begin position="443"/>
        <end position="463"/>
    </location>
</feature>
<dbReference type="Gene3D" id="3.30.565.10">
    <property type="entry name" value="Histidine kinase-like ATPase, C-terminal domain"/>
    <property type="match status" value="1"/>
</dbReference>
<dbReference type="InterPro" id="IPR003661">
    <property type="entry name" value="HisK_dim/P_dom"/>
</dbReference>
<dbReference type="PROSITE" id="PS50005">
    <property type="entry name" value="TPR"/>
    <property type="match status" value="3"/>
</dbReference>
<dbReference type="SUPFAM" id="SSF48452">
    <property type="entry name" value="TPR-like"/>
    <property type="match status" value="2"/>
</dbReference>
<dbReference type="SUPFAM" id="SSF55874">
    <property type="entry name" value="ATPase domain of HSP90 chaperone/DNA topoisomerase II/histidine kinase"/>
    <property type="match status" value="1"/>
</dbReference>
<dbReference type="SMART" id="SM00028">
    <property type="entry name" value="TPR"/>
    <property type="match status" value="7"/>
</dbReference>
<reference evidence="9" key="1">
    <citation type="submission" date="2022-09" db="EMBL/GenBank/DDBJ databases">
        <title>Comparative genomics and taxonomic characterization of three novel marine species of genus Reichenbachiella exhibiting antioxidant and polysaccharide degradation activities.</title>
        <authorList>
            <person name="Muhammad N."/>
            <person name="Lee Y.-J."/>
            <person name="Ko J."/>
            <person name="Kim S.-G."/>
        </authorList>
    </citation>
    <scope>NUCLEOTIDE SEQUENCE</scope>
    <source>
        <strain evidence="9">BKB1-1</strain>
    </source>
</reference>
<evidence type="ECO:0000259" key="8">
    <source>
        <dbReference type="PROSITE" id="PS50109"/>
    </source>
</evidence>
<gene>
    <name evidence="9" type="ORF">N6H18_14735</name>
</gene>
<keyword evidence="6" id="KW-0802">TPR repeat</keyword>
<evidence type="ECO:0000313" key="10">
    <source>
        <dbReference type="Proteomes" id="UP001065174"/>
    </source>
</evidence>
<organism evidence="9 10">
    <name type="scientific">Reichenbachiella agarivorans</name>
    <dbReference type="NCBI Taxonomy" id="2979464"/>
    <lineage>
        <taxon>Bacteria</taxon>
        <taxon>Pseudomonadati</taxon>
        <taxon>Bacteroidota</taxon>
        <taxon>Cytophagia</taxon>
        <taxon>Cytophagales</taxon>
        <taxon>Reichenbachiellaceae</taxon>
        <taxon>Reichenbachiella</taxon>
    </lineage>
</organism>
<dbReference type="SMART" id="SM00388">
    <property type="entry name" value="HisKA"/>
    <property type="match status" value="1"/>
</dbReference>